<gene>
    <name evidence="1" type="ORF">LOM8899_04446</name>
</gene>
<dbReference type="AlphaFoldDB" id="A0A238LKS5"/>
<proteinExistence type="predicted"/>
<name>A0A238LKS5_9RHOB</name>
<dbReference type="EMBL" id="FXZK01000024">
    <property type="protein sequence ID" value="SMY10271.1"/>
    <property type="molecule type" value="Genomic_DNA"/>
</dbReference>
<reference evidence="2" key="1">
    <citation type="submission" date="2017-05" db="EMBL/GenBank/DDBJ databases">
        <authorList>
            <person name="Rodrigo-Torres L."/>
            <person name="Arahal R. D."/>
            <person name="Lucena T."/>
        </authorList>
    </citation>
    <scope>NUCLEOTIDE SEQUENCE [LARGE SCALE GENOMIC DNA]</scope>
    <source>
        <strain evidence="2">CECT 8899</strain>
    </source>
</reference>
<dbReference type="Proteomes" id="UP000201613">
    <property type="component" value="Unassembled WGS sequence"/>
</dbReference>
<keyword evidence="2" id="KW-1185">Reference proteome</keyword>
<protein>
    <submittedName>
        <fullName evidence="1">Uncharacterized protein</fullName>
    </submittedName>
</protein>
<sequence>MNDQSVGAVIRSVLPNGSLDGLPPAQNGSRENWTSCPLFPTDVFAAAGYLLKLGGAIAFFEPSPYVSKDKLGRGHFVLSQSERKAADEAGVLWRDAEKNPSGHPPSVVQSLWKKLISDWDQSVTPGSYLEDDTSAEPWWKTALTLTVIADMACNRILRDEVGEFVKSPFESWIQDWYLTPFRVSSNGEVDGSSEEDIEGPQPPASLTLLADRAVVCVLPKVRVSPVGATLRNLSRNLSLLPGRGEVRCSWFDLPQEQPEEDSETQDILLIPEPSEIDANSFRPALDNEDEPGQLHYWKRDWDYFDIEQTWISSLEKRQSFIGHCRALMSSAKKQTRRVNGVVLPEYALDYALFEDLCQALKRLEPELEFVISGSSDNCREAEGKTPEPGNHVLTKVWYGDEKEGLYRTVSRRKHHRWRMDRSQVETYALSTALNPKIKYWWENCPLGRRAVHFHRFRKRSVFSVLICEELARSDPCHEILRSVAPNLIFALLLDGPQIKSRWPAQYASNLADDPGSSVLTMTSYGLINRSNELGKYDPCRAFAMWKDKTGKIVEIDMPKGKGPRGILLSLWSEHVSDRTIAGKNNLARSWRYSSHFPIYPSAEEALANANKSSAN</sequence>
<organism evidence="1 2">
    <name type="scientific">Flavimaricola marinus</name>
    <dbReference type="NCBI Taxonomy" id="1819565"/>
    <lineage>
        <taxon>Bacteria</taxon>
        <taxon>Pseudomonadati</taxon>
        <taxon>Pseudomonadota</taxon>
        <taxon>Alphaproteobacteria</taxon>
        <taxon>Rhodobacterales</taxon>
        <taxon>Paracoccaceae</taxon>
        <taxon>Flavimaricola</taxon>
    </lineage>
</organism>
<dbReference type="OrthoDB" id="8737571at2"/>
<dbReference type="RefSeq" id="WP_133065094.1">
    <property type="nucleotide sequence ID" value="NZ_FXZK01000024.1"/>
</dbReference>
<evidence type="ECO:0000313" key="2">
    <source>
        <dbReference type="Proteomes" id="UP000201613"/>
    </source>
</evidence>
<accession>A0A238LKS5</accession>
<evidence type="ECO:0000313" key="1">
    <source>
        <dbReference type="EMBL" id="SMY10271.1"/>
    </source>
</evidence>